<dbReference type="InterPro" id="IPR000008">
    <property type="entry name" value="C2_dom"/>
</dbReference>
<dbReference type="Pfam" id="PF00168">
    <property type="entry name" value="C2"/>
    <property type="match status" value="1"/>
</dbReference>
<keyword evidence="4" id="KW-1185">Reference proteome</keyword>
<dbReference type="EMBL" id="JAROKS010000020">
    <property type="protein sequence ID" value="KAK1791819.1"/>
    <property type="molecule type" value="Genomic_DNA"/>
</dbReference>
<dbReference type="GO" id="GO:1904491">
    <property type="term" value="P:protein localization to ciliary transition zone"/>
    <property type="evidence" value="ECO:0007669"/>
    <property type="project" value="TreeGrafter"/>
</dbReference>
<comment type="caution">
    <text evidence="3">The sequence shown here is derived from an EMBL/GenBank/DDBJ whole genome shotgun (WGS) entry which is preliminary data.</text>
</comment>
<dbReference type="InterPro" id="IPR035892">
    <property type="entry name" value="C2_domain_sf"/>
</dbReference>
<sequence>MRMLKYKVQPFAEVIFQDVTYETRTEQGANPIWREEFIFDFKSKEGDYSCSGLTKIEDILTINIFDEVSFHMMESSSLKGFAAQAYYGKQWLRSVALPFPTLFQQSTLADILTRLEHHSTTSGIEPNIYTMLDSIKEYQVTGMPNHMAFVDVNQVIRDVWNTKIHSTETPGTQLALAVHVEDYPKDILSVWVFLATLVRWQEESIFHPRT</sequence>
<accession>A0AAD8Z3K0</accession>
<dbReference type="PANTHER" id="PTHR20837">
    <property type="entry name" value="CENTROSOMAL PROTEIN-RELATED"/>
    <property type="match status" value="1"/>
</dbReference>
<name>A0AAD8Z3K0_9TELE</name>
<dbReference type="Gene3D" id="2.60.40.150">
    <property type="entry name" value="C2 domain"/>
    <property type="match status" value="1"/>
</dbReference>
<dbReference type="AlphaFoldDB" id="A0AAD8Z3K0"/>
<feature type="domain" description="Centrosomal protein of 76 kDa C-terminal" evidence="2">
    <location>
        <begin position="140"/>
        <end position="196"/>
    </location>
</feature>
<dbReference type="InterPro" id="IPR056288">
    <property type="entry name" value="CEP76_C"/>
</dbReference>
<reference evidence="3" key="1">
    <citation type="submission" date="2023-03" db="EMBL/GenBank/DDBJ databases">
        <title>Electrophorus voltai genome.</title>
        <authorList>
            <person name="Bian C."/>
        </authorList>
    </citation>
    <scope>NUCLEOTIDE SEQUENCE</scope>
    <source>
        <strain evidence="3">CB-2022</strain>
        <tissue evidence="3">Muscle</tissue>
    </source>
</reference>
<dbReference type="GO" id="GO:1905515">
    <property type="term" value="P:non-motile cilium assembly"/>
    <property type="evidence" value="ECO:0007669"/>
    <property type="project" value="TreeGrafter"/>
</dbReference>
<dbReference type="Proteomes" id="UP001239994">
    <property type="component" value="Unassembled WGS sequence"/>
</dbReference>
<dbReference type="SUPFAM" id="SSF49562">
    <property type="entry name" value="C2 domain (Calcium/lipid-binding domain, CaLB)"/>
    <property type="match status" value="1"/>
</dbReference>
<proteinExistence type="predicted"/>
<feature type="domain" description="C2" evidence="1">
    <location>
        <begin position="5"/>
        <end position="68"/>
    </location>
</feature>
<gene>
    <name evidence="3" type="ORF">P4O66_013792</name>
</gene>
<evidence type="ECO:0000313" key="3">
    <source>
        <dbReference type="EMBL" id="KAK1791819.1"/>
    </source>
</evidence>
<evidence type="ECO:0000259" key="2">
    <source>
        <dbReference type="Pfam" id="PF24652"/>
    </source>
</evidence>
<protein>
    <recommendedName>
        <fullName evidence="5">C2 domain-containing protein</fullName>
    </recommendedName>
</protein>
<evidence type="ECO:0008006" key="5">
    <source>
        <dbReference type="Google" id="ProtNLM"/>
    </source>
</evidence>
<dbReference type="InterPro" id="IPR052434">
    <property type="entry name" value="Tectonic-like_complex_comp"/>
</dbReference>
<organism evidence="3 4">
    <name type="scientific">Electrophorus voltai</name>
    <dbReference type="NCBI Taxonomy" id="2609070"/>
    <lineage>
        <taxon>Eukaryota</taxon>
        <taxon>Metazoa</taxon>
        <taxon>Chordata</taxon>
        <taxon>Craniata</taxon>
        <taxon>Vertebrata</taxon>
        <taxon>Euteleostomi</taxon>
        <taxon>Actinopterygii</taxon>
        <taxon>Neopterygii</taxon>
        <taxon>Teleostei</taxon>
        <taxon>Ostariophysi</taxon>
        <taxon>Gymnotiformes</taxon>
        <taxon>Gymnotoidei</taxon>
        <taxon>Gymnotidae</taxon>
        <taxon>Electrophorus</taxon>
    </lineage>
</organism>
<dbReference type="PANTHER" id="PTHR20837:SF2">
    <property type="entry name" value="PROTEIN CC2D2B"/>
    <property type="match status" value="1"/>
</dbReference>
<evidence type="ECO:0000313" key="4">
    <source>
        <dbReference type="Proteomes" id="UP001239994"/>
    </source>
</evidence>
<dbReference type="GO" id="GO:0035869">
    <property type="term" value="C:ciliary transition zone"/>
    <property type="evidence" value="ECO:0007669"/>
    <property type="project" value="TreeGrafter"/>
</dbReference>
<dbReference type="Pfam" id="PF24652">
    <property type="entry name" value="CEP76_C"/>
    <property type="match status" value="1"/>
</dbReference>
<evidence type="ECO:0000259" key="1">
    <source>
        <dbReference type="Pfam" id="PF00168"/>
    </source>
</evidence>